<evidence type="ECO:0000256" key="1">
    <source>
        <dbReference type="ARBA" id="ARBA00004141"/>
    </source>
</evidence>
<dbReference type="EMBL" id="JAYMYR010000011">
    <property type="protein sequence ID" value="KAK7333191.1"/>
    <property type="molecule type" value="Genomic_DNA"/>
</dbReference>
<proteinExistence type="predicted"/>
<feature type="transmembrane region" description="Helical" evidence="7">
    <location>
        <begin position="266"/>
        <end position="286"/>
    </location>
</feature>
<feature type="transmembrane region" description="Helical" evidence="7">
    <location>
        <begin position="192"/>
        <end position="212"/>
    </location>
</feature>
<dbReference type="Pfam" id="PF01490">
    <property type="entry name" value="Aa_trans"/>
    <property type="match status" value="1"/>
</dbReference>
<dbReference type="InterPro" id="IPR013057">
    <property type="entry name" value="AA_transpt_TM"/>
</dbReference>
<keyword evidence="10" id="KW-1185">Reference proteome</keyword>
<name>A0AAN9LD08_PHACN</name>
<feature type="transmembrane region" description="Helical" evidence="7">
    <location>
        <begin position="123"/>
        <end position="144"/>
    </location>
</feature>
<dbReference type="GO" id="GO:0005774">
    <property type="term" value="C:vacuolar membrane"/>
    <property type="evidence" value="ECO:0007669"/>
    <property type="project" value="TreeGrafter"/>
</dbReference>
<keyword evidence="3 7" id="KW-0812">Transmembrane</keyword>
<evidence type="ECO:0000313" key="10">
    <source>
        <dbReference type="Proteomes" id="UP001374584"/>
    </source>
</evidence>
<evidence type="ECO:0000256" key="7">
    <source>
        <dbReference type="SAM" id="Phobius"/>
    </source>
</evidence>
<dbReference type="PANTHER" id="PTHR22950">
    <property type="entry name" value="AMINO ACID TRANSPORTER"/>
    <property type="match status" value="1"/>
</dbReference>
<reference evidence="9 10" key="1">
    <citation type="submission" date="2024-01" db="EMBL/GenBank/DDBJ databases">
        <title>The genomes of 5 underutilized Papilionoideae crops provide insights into root nodulation and disease resistanc.</title>
        <authorList>
            <person name="Jiang F."/>
        </authorList>
    </citation>
    <scope>NUCLEOTIDE SEQUENCE [LARGE SCALE GENOMIC DNA]</scope>
    <source>
        <strain evidence="9">JINMINGXINNONG_FW02</strain>
        <tissue evidence="9">Leaves</tissue>
    </source>
</reference>
<keyword evidence="5 7" id="KW-1133">Transmembrane helix</keyword>
<feature type="transmembrane region" description="Helical" evidence="7">
    <location>
        <begin position="346"/>
        <end position="366"/>
    </location>
</feature>
<feature type="transmembrane region" description="Helical" evidence="7">
    <location>
        <begin position="306"/>
        <end position="325"/>
    </location>
</feature>
<keyword evidence="2" id="KW-0813">Transport</keyword>
<gene>
    <name evidence="9" type="ORF">VNO80_29956</name>
</gene>
<feature type="transmembrane region" description="Helical" evidence="7">
    <location>
        <begin position="78"/>
        <end position="102"/>
    </location>
</feature>
<accession>A0AAN9LD08</accession>
<keyword evidence="4" id="KW-0029">Amino-acid transport</keyword>
<evidence type="ECO:0000256" key="5">
    <source>
        <dbReference type="ARBA" id="ARBA00022989"/>
    </source>
</evidence>
<feature type="transmembrane region" description="Helical" evidence="7">
    <location>
        <begin position="408"/>
        <end position="430"/>
    </location>
</feature>
<feature type="transmembrane region" description="Helical" evidence="7">
    <location>
        <begin position="164"/>
        <end position="185"/>
    </location>
</feature>
<protein>
    <recommendedName>
        <fullName evidence="8">Amino acid transporter transmembrane domain-containing protein</fullName>
    </recommendedName>
</protein>
<comment type="subcellular location">
    <subcellularLocation>
        <location evidence="1">Membrane</location>
        <topology evidence="1">Multi-pass membrane protein</topology>
    </subcellularLocation>
</comment>
<evidence type="ECO:0000256" key="3">
    <source>
        <dbReference type="ARBA" id="ARBA00022692"/>
    </source>
</evidence>
<evidence type="ECO:0000256" key="4">
    <source>
        <dbReference type="ARBA" id="ARBA00022970"/>
    </source>
</evidence>
<dbReference type="GO" id="GO:0015179">
    <property type="term" value="F:L-amino acid transmembrane transporter activity"/>
    <property type="evidence" value="ECO:0007669"/>
    <property type="project" value="TreeGrafter"/>
</dbReference>
<feature type="domain" description="Amino acid transporter transmembrane" evidence="8">
    <location>
        <begin position="47"/>
        <end position="426"/>
    </location>
</feature>
<dbReference type="PANTHER" id="PTHR22950:SF705">
    <property type="entry name" value="AMINO ACID TRANSPORTER AVT1I-LIKE"/>
    <property type="match status" value="1"/>
</dbReference>
<evidence type="ECO:0000256" key="2">
    <source>
        <dbReference type="ARBA" id="ARBA00022448"/>
    </source>
</evidence>
<sequence length="436" mass="46938">MGGEEGSRCSSITIPLLVSDEKVQQVNDSEVLKAKTCNHLHTSNVGNTSIFKTSFHLINALSGAGTLSMPYALACGGWLSILLFFVIAITCTYTGILVMRCMDMDTDVKMFRDIGQRAFGDKGRLIVSIAMNGEIYLAVTGFLILEGDNLNKILPNMQVNLAGLTIGGTTLFTIIAAIIILPSVLLEDLSMLSYLSACGILSSSIFLLSLLWNGTIDGTGFHAKGTLFQFSGIPAAVSLYTFCYSAHPIIPSLYISNRNKTQFSKVLIASFVACTLFYAAVAVLGYLMFGEDVKSQVTLNLPRGKFSSYVAIYTTLINPITKYALNLSPTIIAIRNNISWKYSKRFTHMLVGTSLLISTLIVAVAIPLFGSIISLAGALLSVFVSILVPSVCYLKISGAYKRFGCEMIINSIIIVIGVLIAVVGTCSSLVDIVQNL</sequence>
<feature type="transmembrane region" description="Helical" evidence="7">
    <location>
        <begin position="372"/>
        <end position="396"/>
    </location>
</feature>
<organism evidence="9 10">
    <name type="scientific">Phaseolus coccineus</name>
    <name type="common">Scarlet runner bean</name>
    <name type="synonym">Phaseolus multiflorus</name>
    <dbReference type="NCBI Taxonomy" id="3886"/>
    <lineage>
        <taxon>Eukaryota</taxon>
        <taxon>Viridiplantae</taxon>
        <taxon>Streptophyta</taxon>
        <taxon>Embryophyta</taxon>
        <taxon>Tracheophyta</taxon>
        <taxon>Spermatophyta</taxon>
        <taxon>Magnoliopsida</taxon>
        <taxon>eudicotyledons</taxon>
        <taxon>Gunneridae</taxon>
        <taxon>Pentapetalae</taxon>
        <taxon>rosids</taxon>
        <taxon>fabids</taxon>
        <taxon>Fabales</taxon>
        <taxon>Fabaceae</taxon>
        <taxon>Papilionoideae</taxon>
        <taxon>50 kb inversion clade</taxon>
        <taxon>NPAAA clade</taxon>
        <taxon>indigoferoid/millettioid clade</taxon>
        <taxon>Phaseoleae</taxon>
        <taxon>Phaseolus</taxon>
    </lineage>
</organism>
<keyword evidence="6 7" id="KW-0472">Membrane</keyword>
<evidence type="ECO:0000313" key="9">
    <source>
        <dbReference type="EMBL" id="KAK7333191.1"/>
    </source>
</evidence>
<feature type="transmembrane region" description="Helical" evidence="7">
    <location>
        <begin position="232"/>
        <end position="254"/>
    </location>
</feature>
<comment type="caution">
    <text evidence="9">The sequence shown here is derived from an EMBL/GenBank/DDBJ whole genome shotgun (WGS) entry which is preliminary data.</text>
</comment>
<evidence type="ECO:0000259" key="8">
    <source>
        <dbReference type="Pfam" id="PF01490"/>
    </source>
</evidence>
<dbReference type="AlphaFoldDB" id="A0AAN9LD08"/>
<dbReference type="Proteomes" id="UP001374584">
    <property type="component" value="Unassembled WGS sequence"/>
</dbReference>
<evidence type="ECO:0000256" key="6">
    <source>
        <dbReference type="ARBA" id="ARBA00023136"/>
    </source>
</evidence>